<keyword evidence="2" id="KW-1185">Reference proteome</keyword>
<proteinExistence type="predicted"/>
<dbReference type="EMBL" id="JAAMPC010000009">
    <property type="protein sequence ID" value="KAG2296560.1"/>
    <property type="molecule type" value="Genomic_DNA"/>
</dbReference>
<protein>
    <submittedName>
        <fullName evidence="1">Uncharacterized protein</fullName>
    </submittedName>
</protein>
<organism evidence="1 2">
    <name type="scientific">Brassica carinata</name>
    <name type="common">Ethiopian mustard</name>
    <name type="synonym">Abyssinian cabbage</name>
    <dbReference type="NCBI Taxonomy" id="52824"/>
    <lineage>
        <taxon>Eukaryota</taxon>
        <taxon>Viridiplantae</taxon>
        <taxon>Streptophyta</taxon>
        <taxon>Embryophyta</taxon>
        <taxon>Tracheophyta</taxon>
        <taxon>Spermatophyta</taxon>
        <taxon>Magnoliopsida</taxon>
        <taxon>eudicotyledons</taxon>
        <taxon>Gunneridae</taxon>
        <taxon>Pentapetalae</taxon>
        <taxon>rosids</taxon>
        <taxon>malvids</taxon>
        <taxon>Brassicales</taxon>
        <taxon>Brassicaceae</taxon>
        <taxon>Brassiceae</taxon>
        <taxon>Brassica</taxon>
    </lineage>
</organism>
<dbReference type="AlphaFoldDB" id="A0A8X7S0S0"/>
<name>A0A8X7S0S0_BRACI</name>
<evidence type="ECO:0000313" key="2">
    <source>
        <dbReference type="Proteomes" id="UP000886595"/>
    </source>
</evidence>
<accession>A0A8X7S0S0</accession>
<sequence>MGTILRRVPLQSNRYTSITAHPHANTLSIEKNNNKQTNLKIAEFVGDRRSSSSEIAKFAGDRQVRRRSRWSSSQFDLNFIS</sequence>
<comment type="caution">
    <text evidence="1">The sequence shown here is derived from an EMBL/GenBank/DDBJ whole genome shotgun (WGS) entry which is preliminary data.</text>
</comment>
<evidence type="ECO:0000313" key="1">
    <source>
        <dbReference type="EMBL" id="KAG2296560.1"/>
    </source>
</evidence>
<gene>
    <name evidence="1" type="ORF">Bca52824_043229</name>
</gene>
<dbReference type="Proteomes" id="UP000886595">
    <property type="component" value="Unassembled WGS sequence"/>
</dbReference>
<reference evidence="1 2" key="1">
    <citation type="submission" date="2020-02" db="EMBL/GenBank/DDBJ databases">
        <authorList>
            <person name="Ma Q."/>
            <person name="Huang Y."/>
            <person name="Song X."/>
            <person name="Pei D."/>
        </authorList>
    </citation>
    <scope>NUCLEOTIDE SEQUENCE [LARGE SCALE GENOMIC DNA]</scope>
    <source>
        <strain evidence="1">Sxm20200214</strain>
        <tissue evidence="1">Leaf</tissue>
    </source>
</reference>